<dbReference type="SUPFAM" id="SSF53098">
    <property type="entry name" value="Ribonuclease H-like"/>
    <property type="match status" value="1"/>
</dbReference>
<dbReference type="PROSITE" id="PS50879">
    <property type="entry name" value="RNASE_H_1"/>
    <property type="match status" value="1"/>
</dbReference>
<dbReference type="Pfam" id="PF00078">
    <property type="entry name" value="RVT_1"/>
    <property type="match status" value="1"/>
</dbReference>
<proteinExistence type="predicted"/>
<dbReference type="GO" id="GO:0004523">
    <property type="term" value="F:RNA-DNA hybrid ribonuclease activity"/>
    <property type="evidence" value="ECO:0007669"/>
    <property type="project" value="InterPro"/>
</dbReference>
<dbReference type="Gene3D" id="3.30.420.10">
    <property type="entry name" value="Ribonuclease H-like superfamily/Ribonuclease H"/>
    <property type="match status" value="1"/>
</dbReference>
<name>A0AAV4NCG4_9ARAC</name>
<dbReference type="InterPro" id="IPR012337">
    <property type="entry name" value="RNaseH-like_sf"/>
</dbReference>
<evidence type="ECO:0000259" key="1">
    <source>
        <dbReference type="PROSITE" id="PS50878"/>
    </source>
</evidence>
<protein>
    <recommendedName>
        <fullName evidence="5">RNase H type-1 domain-containing protein</fullName>
    </recommendedName>
</protein>
<accession>A0AAV4NCG4</accession>
<evidence type="ECO:0008006" key="5">
    <source>
        <dbReference type="Google" id="ProtNLM"/>
    </source>
</evidence>
<dbReference type="EMBL" id="BPLQ01001361">
    <property type="protein sequence ID" value="GIX81104.1"/>
    <property type="molecule type" value="Genomic_DNA"/>
</dbReference>
<dbReference type="InterPro" id="IPR036397">
    <property type="entry name" value="RNaseH_sf"/>
</dbReference>
<dbReference type="Proteomes" id="UP001054837">
    <property type="component" value="Unassembled WGS sequence"/>
</dbReference>
<feature type="domain" description="RNase H type-1" evidence="2">
    <location>
        <begin position="125"/>
        <end position="253"/>
    </location>
</feature>
<evidence type="ECO:0000313" key="4">
    <source>
        <dbReference type="Proteomes" id="UP001054837"/>
    </source>
</evidence>
<dbReference type="GO" id="GO:0003676">
    <property type="term" value="F:nucleic acid binding"/>
    <property type="evidence" value="ECO:0007669"/>
    <property type="project" value="InterPro"/>
</dbReference>
<dbReference type="Pfam" id="PF00075">
    <property type="entry name" value="RNase_H"/>
    <property type="match status" value="1"/>
</dbReference>
<gene>
    <name evidence="3" type="primary">R1A1-elementORF2_13</name>
    <name evidence="3" type="ORF">CDAR_410611</name>
</gene>
<reference evidence="3 4" key="1">
    <citation type="submission" date="2021-06" db="EMBL/GenBank/DDBJ databases">
        <title>Caerostris darwini draft genome.</title>
        <authorList>
            <person name="Kono N."/>
            <person name="Arakawa K."/>
        </authorList>
    </citation>
    <scope>NUCLEOTIDE SEQUENCE [LARGE SCALE GENOMIC DNA]</scope>
</reference>
<dbReference type="InterPro" id="IPR002156">
    <property type="entry name" value="RNaseH_domain"/>
</dbReference>
<dbReference type="AlphaFoldDB" id="A0AAV4NCG4"/>
<sequence>MSKVYNKGIPQGSSLGPMLWNIFVNDVLETDFGPRTRVQAFADDILLMIQAPASYCFRNESREALTKLDLWTKANDMTGLYFLKNKIQDFKTQYLVIRAQSFPFFNSFIPPWDKKCITWNIFNENITGTLIFTDGSRMNNKVGGAYVVYNNNFEISHHMFRLSDHATVFTDDLMAVNAAVDYCINNHLQASSIISDSRSVLLALDNVNNTDSDISKIKNKIFNHNGNIHLFWIKAHVGFAGNEKADEYAKEAT</sequence>
<dbReference type="CDD" id="cd09276">
    <property type="entry name" value="Rnase_HI_RT_non_LTR"/>
    <property type="match status" value="1"/>
</dbReference>
<keyword evidence="4" id="KW-1185">Reference proteome</keyword>
<evidence type="ECO:0000313" key="3">
    <source>
        <dbReference type="EMBL" id="GIX81104.1"/>
    </source>
</evidence>
<evidence type="ECO:0000259" key="2">
    <source>
        <dbReference type="PROSITE" id="PS50879"/>
    </source>
</evidence>
<dbReference type="InterPro" id="IPR000477">
    <property type="entry name" value="RT_dom"/>
</dbReference>
<comment type="caution">
    <text evidence="3">The sequence shown here is derived from an EMBL/GenBank/DDBJ whole genome shotgun (WGS) entry which is preliminary data.</text>
</comment>
<dbReference type="PROSITE" id="PS50878">
    <property type="entry name" value="RT_POL"/>
    <property type="match status" value="1"/>
</dbReference>
<organism evidence="3 4">
    <name type="scientific">Caerostris darwini</name>
    <dbReference type="NCBI Taxonomy" id="1538125"/>
    <lineage>
        <taxon>Eukaryota</taxon>
        <taxon>Metazoa</taxon>
        <taxon>Ecdysozoa</taxon>
        <taxon>Arthropoda</taxon>
        <taxon>Chelicerata</taxon>
        <taxon>Arachnida</taxon>
        <taxon>Araneae</taxon>
        <taxon>Araneomorphae</taxon>
        <taxon>Entelegynae</taxon>
        <taxon>Araneoidea</taxon>
        <taxon>Araneidae</taxon>
        <taxon>Caerostris</taxon>
    </lineage>
</organism>
<feature type="domain" description="Reverse transcriptase" evidence="1">
    <location>
        <begin position="1"/>
        <end position="109"/>
    </location>
</feature>